<protein>
    <recommendedName>
        <fullName evidence="1">Stage 0 sporulation protein A homolog</fullName>
    </recommendedName>
</protein>
<dbReference type="Gene3D" id="1.10.10.60">
    <property type="entry name" value="Homeodomain-like"/>
    <property type="match status" value="2"/>
</dbReference>
<dbReference type="GO" id="GO:0000160">
    <property type="term" value="P:phosphorelay signal transduction system"/>
    <property type="evidence" value="ECO:0007669"/>
    <property type="project" value="InterPro"/>
</dbReference>
<gene>
    <name evidence="9" type="ORF">KTH89_10690</name>
</gene>
<dbReference type="SMART" id="SM00342">
    <property type="entry name" value="HTH_ARAC"/>
    <property type="match status" value="1"/>
</dbReference>
<evidence type="ECO:0000256" key="6">
    <source>
        <dbReference type="PROSITE-ProRule" id="PRU00169"/>
    </source>
</evidence>
<dbReference type="SUPFAM" id="SSF46689">
    <property type="entry name" value="Homeodomain-like"/>
    <property type="match status" value="2"/>
</dbReference>
<comment type="caution">
    <text evidence="9">The sequence shown here is derived from an EMBL/GenBank/DDBJ whole genome shotgun (WGS) entry which is preliminary data.</text>
</comment>
<evidence type="ECO:0000256" key="1">
    <source>
        <dbReference type="ARBA" id="ARBA00018672"/>
    </source>
</evidence>
<dbReference type="Pfam" id="PF12833">
    <property type="entry name" value="HTH_18"/>
    <property type="match status" value="1"/>
</dbReference>
<dbReference type="InterPro" id="IPR018062">
    <property type="entry name" value="HTH_AraC-typ_CS"/>
</dbReference>
<dbReference type="InterPro" id="IPR009057">
    <property type="entry name" value="Homeodomain-like_sf"/>
</dbReference>
<evidence type="ECO:0000259" key="7">
    <source>
        <dbReference type="PROSITE" id="PS01124"/>
    </source>
</evidence>
<dbReference type="CDD" id="cd17536">
    <property type="entry name" value="REC_YesN-like"/>
    <property type="match status" value="1"/>
</dbReference>
<dbReference type="Gene3D" id="3.40.50.2300">
    <property type="match status" value="1"/>
</dbReference>
<evidence type="ECO:0000313" key="9">
    <source>
        <dbReference type="EMBL" id="MBU9737008.1"/>
    </source>
</evidence>
<reference evidence="9" key="1">
    <citation type="submission" date="2021-06" db="EMBL/GenBank/DDBJ databases">
        <title>Description of novel taxa of the family Lachnospiraceae.</title>
        <authorList>
            <person name="Chaplin A.V."/>
            <person name="Sokolova S.R."/>
            <person name="Pikina A.P."/>
            <person name="Korzhanova M."/>
            <person name="Belova V."/>
            <person name="Korostin D."/>
            <person name="Efimov B.A."/>
        </authorList>
    </citation>
    <scope>NUCLEOTIDE SEQUENCE</scope>
    <source>
        <strain evidence="9">ASD5720</strain>
    </source>
</reference>
<feature type="domain" description="HTH araC/xylS-type" evidence="7">
    <location>
        <begin position="441"/>
        <end position="539"/>
    </location>
</feature>
<dbReference type="AlphaFoldDB" id="A0A949K6G3"/>
<dbReference type="GO" id="GO:0043565">
    <property type="term" value="F:sequence-specific DNA binding"/>
    <property type="evidence" value="ECO:0007669"/>
    <property type="project" value="InterPro"/>
</dbReference>
<dbReference type="PANTHER" id="PTHR43280">
    <property type="entry name" value="ARAC-FAMILY TRANSCRIPTIONAL REGULATOR"/>
    <property type="match status" value="1"/>
</dbReference>
<dbReference type="SUPFAM" id="SSF52172">
    <property type="entry name" value="CheY-like"/>
    <property type="match status" value="1"/>
</dbReference>
<feature type="domain" description="Response regulatory" evidence="8">
    <location>
        <begin position="6"/>
        <end position="123"/>
    </location>
</feature>
<comment type="function">
    <text evidence="5">May play the central regulatory role in sporulation. It may be an element of the effector pathway responsible for the activation of sporulation genes in response to nutritional stress. Spo0A may act in concert with spo0H (a sigma factor) to control the expression of some genes that are critical to the sporulation process.</text>
</comment>
<evidence type="ECO:0000259" key="8">
    <source>
        <dbReference type="PROSITE" id="PS50110"/>
    </source>
</evidence>
<evidence type="ECO:0000256" key="5">
    <source>
        <dbReference type="ARBA" id="ARBA00024867"/>
    </source>
</evidence>
<dbReference type="Pfam" id="PF00072">
    <property type="entry name" value="Response_reg"/>
    <property type="match status" value="1"/>
</dbReference>
<dbReference type="PROSITE" id="PS50110">
    <property type="entry name" value="RESPONSE_REGULATORY"/>
    <property type="match status" value="1"/>
</dbReference>
<keyword evidence="6" id="KW-0597">Phosphoprotein</keyword>
<dbReference type="InterPro" id="IPR001789">
    <property type="entry name" value="Sig_transdc_resp-reg_receiver"/>
</dbReference>
<evidence type="ECO:0000256" key="4">
    <source>
        <dbReference type="ARBA" id="ARBA00023163"/>
    </source>
</evidence>
<evidence type="ECO:0000256" key="3">
    <source>
        <dbReference type="ARBA" id="ARBA00023125"/>
    </source>
</evidence>
<accession>A0A949K6G3</accession>
<dbReference type="PRINTS" id="PR00032">
    <property type="entry name" value="HTHARAC"/>
</dbReference>
<dbReference type="InterPro" id="IPR020449">
    <property type="entry name" value="Tscrpt_reg_AraC-type_HTH"/>
</dbReference>
<dbReference type="GO" id="GO:0003700">
    <property type="term" value="F:DNA-binding transcription factor activity"/>
    <property type="evidence" value="ECO:0007669"/>
    <property type="project" value="InterPro"/>
</dbReference>
<organism evidence="9 10">
    <name type="scientific">Diplocloster agilis</name>
    <dbReference type="NCBI Taxonomy" id="2850323"/>
    <lineage>
        <taxon>Bacteria</taxon>
        <taxon>Bacillati</taxon>
        <taxon>Bacillota</taxon>
        <taxon>Clostridia</taxon>
        <taxon>Lachnospirales</taxon>
        <taxon>Lachnospiraceae</taxon>
        <taxon>Diplocloster</taxon>
    </lineage>
</organism>
<keyword evidence="10" id="KW-1185">Reference proteome</keyword>
<dbReference type="PROSITE" id="PS01124">
    <property type="entry name" value="HTH_ARAC_FAMILY_2"/>
    <property type="match status" value="1"/>
</dbReference>
<keyword evidence="3" id="KW-0238">DNA-binding</keyword>
<sequence length="541" mass="62761">MKEKYKVLIADDEKRVVKLIKNLVDWEKLGLEYAGEAYDGQEALKKVKELHPDILITDIKMPGVDGLVLARKVQEIQEKISVIIISGYKVFDYAYDALKSGVIDFLIKPINASDLNNSLARLLKIKESQRIERSDIGKKQQKLEEEFTKLARNQFLFNCLHQIGDCERDLEQFNRQNGFRFREGLYGAFLIRIFCPDHAGRRLLEAQESPSVSYKVYNIAERLLSDLCYDWAMIEEKNVIECIYNIPAGKKEDMKKAFLKLHSDWASALLVYPEMESILGVGRFYESHMGIGESVRDAFACTRMKPVFGTSKPVSAERIQLKEAAPMLTKLWIHNFDVMIHDYQIGPMEEFLDQSFTEWAPQLYQCPWQLEILLTELLNQFREEVKKDGIKILPEEITAQKEYFLALNSLDKLKQAVREYIIQIMSGYIENMNSRHKQPITIAIEYIEKHYAEPVSLEDICAQVDLSYHYFSGLFKQETGGNITDYLIQVRIDHAKRLLKDTTKNISEIAELCGYSDARHFSRLFAKRVGIKPQEYRRMNA</sequence>
<evidence type="ECO:0000313" key="10">
    <source>
        <dbReference type="Proteomes" id="UP000712157"/>
    </source>
</evidence>
<evidence type="ECO:0000256" key="2">
    <source>
        <dbReference type="ARBA" id="ARBA00023015"/>
    </source>
</evidence>
<proteinExistence type="predicted"/>
<name>A0A949K6G3_9FIRM</name>
<dbReference type="Proteomes" id="UP000712157">
    <property type="component" value="Unassembled WGS sequence"/>
</dbReference>
<keyword evidence="4" id="KW-0804">Transcription</keyword>
<dbReference type="PROSITE" id="PS00041">
    <property type="entry name" value="HTH_ARAC_FAMILY_1"/>
    <property type="match status" value="1"/>
</dbReference>
<dbReference type="RefSeq" id="WP_238721641.1">
    <property type="nucleotide sequence ID" value="NZ_JAHQCW010000015.1"/>
</dbReference>
<dbReference type="EMBL" id="JAHQCW010000015">
    <property type="protein sequence ID" value="MBU9737008.1"/>
    <property type="molecule type" value="Genomic_DNA"/>
</dbReference>
<keyword evidence="2" id="KW-0805">Transcription regulation</keyword>
<dbReference type="SMART" id="SM00448">
    <property type="entry name" value="REC"/>
    <property type="match status" value="1"/>
</dbReference>
<feature type="modified residue" description="4-aspartylphosphate" evidence="6">
    <location>
        <position position="58"/>
    </location>
</feature>
<dbReference type="PANTHER" id="PTHR43280:SF34">
    <property type="entry name" value="ARAC-FAMILY TRANSCRIPTIONAL REGULATOR"/>
    <property type="match status" value="1"/>
</dbReference>
<dbReference type="InterPro" id="IPR018060">
    <property type="entry name" value="HTH_AraC"/>
</dbReference>
<dbReference type="InterPro" id="IPR011006">
    <property type="entry name" value="CheY-like_superfamily"/>
</dbReference>